<gene>
    <name evidence="1" type="ORF">DB31_0338</name>
</gene>
<dbReference type="EMBL" id="JMCB01000001">
    <property type="protein sequence ID" value="KFE72077.1"/>
    <property type="molecule type" value="Genomic_DNA"/>
</dbReference>
<proteinExistence type="predicted"/>
<dbReference type="InterPro" id="IPR027417">
    <property type="entry name" value="P-loop_NTPase"/>
</dbReference>
<protein>
    <recommendedName>
        <fullName evidence="3">G domain-containing protein</fullName>
    </recommendedName>
</protein>
<dbReference type="Proteomes" id="UP000028725">
    <property type="component" value="Unassembled WGS sequence"/>
</dbReference>
<sequence>MKTQVATETREKVSQEVAQKVAQKTQEVAREVAKDWAEGMVKPVKLPPPAKRNSVIMIGLGGTGKTTLIRSLVKDLDANPDKKTEEYHLFHGERRTDQSRHYLYISDYRGQNIGTLVRAFIKQQKIKYSPMAYGHVNSLIVLVDIEEPKQSPMDDEPSQIDEPNFNRVQTHLAQWSGTALDAVFGFLTAETLNYVCLFINKADLLKTREKQAVRALFKELEGLLRERCEGIKFEVYVGSVREGEQINRLEDDLLAAAVDVSNTDSISASSTLAMMRANNA</sequence>
<name>A0A085WWL4_9BACT</name>
<dbReference type="Gene3D" id="3.40.50.300">
    <property type="entry name" value="P-loop containing nucleotide triphosphate hydrolases"/>
    <property type="match status" value="1"/>
</dbReference>
<evidence type="ECO:0000313" key="2">
    <source>
        <dbReference type="Proteomes" id="UP000028725"/>
    </source>
</evidence>
<dbReference type="SUPFAM" id="SSF52540">
    <property type="entry name" value="P-loop containing nucleoside triphosphate hydrolases"/>
    <property type="match status" value="1"/>
</dbReference>
<dbReference type="AlphaFoldDB" id="A0A085WWL4"/>
<evidence type="ECO:0008006" key="3">
    <source>
        <dbReference type="Google" id="ProtNLM"/>
    </source>
</evidence>
<organism evidence="1 2">
    <name type="scientific">Hyalangium minutum</name>
    <dbReference type="NCBI Taxonomy" id="394096"/>
    <lineage>
        <taxon>Bacteria</taxon>
        <taxon>Pseudomonadati</taxon>
        <taxon>Myxococcota</taxon>
        <taxon>Myxococcia</taxon>
        <taxon>Myxococcales</taxon>
        <taxon>Cystobacterineae</taxon>
        <taxon>Archangiaceae</taxon>
        <taxon>Hyalangium</taxon>
    </lineage>
</organism>
<keyword evidence="2" id="KW-1185">Reference proteome</keyword>
<accession>A0A085WWL4</accession>
<evidence type="ECO:0000313" key="1">
    <source>
        <dbReference type="EMBL" id="KFE72077.1"/>
    </source>
</evidence>
<comment type="caution">
    <text evidence="1">The sequence shown here is derived from an EMBL/GenBank/DDBJ whole genome shotgun (WGS) entry which is preliminary data.</text>
</comment>
<reference evidence="1 2" key="1">
    <citation type="submission" date="2014-04" db="EMBL/GenBank/DDBJ databases">
        <title>Genome assembly of Hyalangium minutum DSM 14724.</title>
        <authorList>
            <person name="Sharma G."/>
            <person name="Subramanian S."/>
        </authorList>
    </citation>
    <scope>NUCLEOTIDE SEQUENCE [LARGE SCALE GENOMIC DNA]</scope>
    <source>
        <strain evidence="1 2">DSM 14724</strain>
    </source>
</reference>